<dbReference type="AlphaFoldDB" id="A0A1F6V6K8"/>
<accession>A0A1F6V6K8</accession>
<gene>
    <name evidence="1" type="ORF">A2647_04045</name>
</gene>
<evidence type="ECO:0000313" key="1">
    <source>
        <dbReference type="EMBL" id="OGI65094.1"/>
    </source>
</evidence>
<reference evidence="1 2" key="1">
    <citation type="journal article" date="2016" name="Nat. Commun.">
        <title>Thousands of microbial genomes shed light on interconnected biogeochemical processes in an aquifer system.</title>
        <authorList>
            <person name="Anantharaman K."/>
            <person name="Brown C.T."/>
            <person name="Hug L.A."/>
            <person name="Sharon I."/>
            <person name="Castelle C.J."/>
            <person name="Probst A.J."/>
            <person name="Thomas B.C."/>
            <person name="Singh A."/>
            <person name="Wilkins M.J."/>
            <person name="Karaoz U."/>
            <person name="Brodie E.L."/>
            <person name="Williams K.H."/>
            <person name="Hubbard S.S."/>
            <person name="Banfield J.F."/>
        </authorList>
    </citation>
    <scope>NUCLEOTIDE SEQUENCE [LARGE SCALE GENOMIC DNA]</scope>
</reference>
<proteinExistence type="predicted"/>
<protein>
    <submittedName>
        <fullName evidence="1">Uncharacterized protein</fullName>
    </submittedName>
</protein>
<dbReference type="EMBL" id="MFTP01000022">
    <property type="protein sequence ID" value="OGI65094.1"/>
    <property type="molecule type" value="Genomic_DNA"/>
</dbReference>
<name>A0A1F6V6K8_9BACT</name>
<evidence type="ECO:0000313" key="2">
    <source>
        <dbReference type="Proteomes" id="UP000177370"/>
    </source>
</evidence>
<sequence>MLEKPHRDEAFGRIVDLDISPLEYYKLVSNFNLLIQHELTEKLNQNKESLGTIVTFITPGSDARLEKGSFMSPLEVIAVTNTDLDLDAYRQSLIEVIEKVSPTVVAKIIEMKGPHSSLVTAYNNRYQPGRIADSRLIYGSENVAKENKVRLGKEIINLRTSEVDKISSLKRDARKVIEKGGNRIAGTDAIHFDLQTGAMFYNPEAYQLSFKVGPLRLVQNTLLVEEIKHTRREKDANFLSTLDSSIVGRLNQLSDDQMINLTRESVEEVAEHYAFFLRLYHRSERAYAQNKQIVLQLTPQEITDVAKRLQALSALMEKFQIHPPKQSRLRI</sequence>
<comment type="caution">
    <text evidence="1">The sequence shown here is derived from an EMBL/GenBank/DDBJ whole genome shotgun (WGS) entry which is preliminary data.</text>
</comment>
<organism evidence="1 2">
    <name type="scientific">Candidatus Nomurabacteria bacterium RIFCSPHIGHO2_01_FULL_40_24b</name>
    <dbReference type="NCBI Taxonomy" id="1801739"/>
    <lineage>
        <taxon>Bacteria</taxon>
        <taxon>Candidatus Nomuraibacteriota</taxon>
    </lineage>
</organism>
<dbReference type="Proteomes" id="UP000177370">
    <property type="component" value="Unassembled WGS sequence"/>
</dbReference>